<dbReference type="GO" id="GO:0042301">
    <property type="term" value="F:phosphate ion binding"/>
    <property type="evidence" value="ECO:0007669"/>
    <property type="project" value="UniProtKB-UniRule"/>
</dbReference>
<keyword evidence="5 10" id="KW-0813">Transport</keyword>
<evidence type="ECO:0000256" key="10">
    <source>
        <dbReference type="RuleBase" id="RU367119"/>
    </source>
</evidence>
<keyword evidence="10" id="KW-0472">Membrane</keyword>
<feature type="region of interest" description="Disordered" evidence="11">
    <location>
        <begin position="23"/>
        <end position="45"/>
    </location>
</feature>
<comment type="function">
    <text evidence="10">Involved in the system for phosphate transport across the cytoplasmic membrane.</text>
</comment>
<evidence type="ECO:0000256" key="1">
    <source>
        <dbReference type="ARBA" id="ARBA00002841"/>
    </source>
</evidence>
<feature type="compositionally biased region" description="Polar residues" evidence="11">
    <location>
        <begin position="25"/>
        <end position="45"/>
    </location>
</feature>
<feature type="domain" description="PBP" evidence="12">
    <location>
        <begin position="34"/>
        <end position="293"/>
    </location>
</feature>
<dbReference type="InterPro" id="IPR024370">
    <property type="entry name" value="PBP_domain"/>
</dbReference>
<keyword evidence="9 10" id="KW-0449">Lipoprotein</keyword>
<keyword evidence="7 10" id="KW-0732">Signal</keyword>
<dbReference type="GO" id="GO:0006817">
    <property type="term" value="P:phosphate ion transport"/>
    <property type="evidence" value="ECO:0007669"/>
    <property type="project" value="UniProtKB-UniRule"/>
</dbReference>
<keyword evidence="8 10" id="KW-0564">Palmitate</keyword>
<comment type="caution">
    <text evidence="13">The sequence shown here is derived from an EMBL/GenBank/DDBJ whole genome shotgun (WGS) entry which is preliminary data.</text>
</comment>
<dbReference type="InterPro" id="IPR011862">
    <property type="entry name" value="Phos-bd"/>
</dbReference>
<dbReference type="PROSITE" id="PS51257">
    <property type="entry name" value="PROKAR_LIPOPROTEIN"/>
    <property type="match status" value="1"/>
</dbReference>
<accession>A0A1H9U3V2</accession>
<feature type="chain" id="PRO_5027153646" description="Phosphate-binding protein" evidence="10">
    <location>
        <begin position="22"/>
        <end position="324"/>
    </location>
</feature>
<evidence type="ECO:0000256" key="7">
    <source>
        <dbReference type="ARBA" id="ARBA00022729"/>
    </source>
</evidence>
<dbReference type="InterPro" id="IPR050811">
    <property type="entry name" value="Phosphate_ABC_transporter"/>
</dbReference>
<dbReference type="PANTHER" id="PTHR30570">
    <property type="entry name" value="PERIPLASMIC PHOSPHATE BINDING COMPONENT OF PHOSPHATE ABC TRANSPORTER"/>
    <property type="match status" value="1"/>
</dbReference>
<evidence type="ECO:0000313" key="13">
    <source>
        <dbReference type="EMBL" id="SES04240.1"/>
    </source>
</evidence>
<evidence type="ECO:0000256" key="11">
    <source>
        <dbReference type="SAM" id="MobiDB-lite"/>
    </source>
</evidence>
<proteinExistence type="inferred from homology"/>
<evidence type="ECO:0000313" key="14">
    <source>
        <dbReference type="Proteomes" id="UP000199318"/>
    </source>
</evidence>
<evidence type="ECO:0000256" key="5">
    <source>
        <dbReference type="ARBA" id="ARBA00022448"/>
    </source>
</evidence>
<reference evidence="14" key="1">
    <citation type="submission" date="2016-10" db="EMBL/GenBank/DDBJ databases">
        <authorList>
            <person name="de Groot N.N."/>
        </authorList>
    </citation>
    <scope>NUCLEOTIDE SEQUENCE [LARGE SCALE GENOMIC DNA]</scope>
    <source>
        <strain evidence="14">10nlg</strain>
    </source>
</reference>
<dbReference type="Gene3D" id="3.40.190.10">
    <property type="entry name" value="Periplasmic binding protein-like II"/>
    <property type="match status" value="2"/>
</dbReference>
<evidence type="ECO:0000256" key="2">
    <source>
        <dbReference type="ARBA" id="ARBA00004193"/>
    </source>
</evidence>
<evidence type="ECO:0000259" key="12">
    <source>
        <dbReference type="Pfam" id="PF12849"/>
    </source>
</evidence>
<feature type="region of interest" description="Disordered" evidence="11">
    <location>
        <begin position="84"/>
        <end position="105"/>
    </location>
</feature>
<evidence type="ECO:0000256" key="4">
    <source>
        <dbReference type="ARBA" id="ARBA00011529"/>
    </source>
</evidence>
<dbReference type="NCBIfam" id="TIGR02136">
    <property type="entry name" value="ptsS_2"/>
    <property type="match status" value="1"/>
</dbReference>
<keyword evidence="6 10" id="KW-0592">Phosphate transport</keyword>
<evidence type="ECO:0000256" key="6">
    <source>
        <dbReference type="ARBA" id="ARBA00022592"/>
    </source>
</evidence>
<name>A0A1H9U3V2_9BACI</name>
<evidence type="ECO:0000256" key="8">
    <source>
        <dbReference type="ARBA" id="ARBA00023139"/>
    </source>
</evidence>
<keyword evidence="10" id="KW-1003">Cell membrane</keyword>
<dbReference type="SUPFAM" id="SSF53850">
    <property type="entry name" value="Periplasmic binding protein-like II"/>
    <property type="match status" value="1"/>
</dbReference>
<dbReference type="RefSeq" id="WP_093072955.1">
    <property type="nucleotide sequence ID" value="NZ_FOGV01000012.1"/>
</dbReference>
<evidence type="ECO:0000256" key="9">
    <source>
        <dbReference type="ARBA" id="ARBA00023288"/>
    </source>
</evidence>
<gene>
    <name evidence="13" type="ORF">SAMN05444126_11283</name>
</gene>
<dbReference type="STRING" id="1464123.SAMN05444126_11283"/>
<protein>
    <recommendedName>
        <fullName evidence="10">Phosphate-binding protein</fullName>
    </recommendedName>
</protein>
<organism evidence="13 14">
    <name type="scientific">Salisediminibacterium halotolerans</name>
    <dbReference type="NCBI Taxonomy" id="517425"/>
    <lineage>
        <taxon>Bacteria</taxon>
        <taxon>Bacillati</taxon>
        <taxon>Bacillota</taxon>
        <taxon>Bacilli</taxon>
        <taxon>Bacillales</taxon>
        <taxon>Bacillaceae</taxon>
        <taxon>Salisediminibacterium</taxon>
    </lineage>
</organism>
<dbReference type="EMBL" id="FOGV01000012">
    <property type="protein sequence ID" value="SES04240.1"/>
    <property type="molecule type" value="Genomic_DNA"/>
</dbReference>
<comment type="similarity">
    <text evidence="3 10">Belongs to the PstS family.</text>
</comment>
<dbReference type="OrthoDB" id="9790048at2"/>
<dbReference type="PANTHER" id="PTHR30570:SF1">
    <property type="entry name" value="PHOSPHATE-BINDING PROTEIN PSTS"/>
    <property type="match status" value="1"/>
</dbReference>
<comment type="function">
    <text evidence="1">Part of the ABC transporter complex PstSACB involved in phosphate import.</text>
</comment>
<dbReference type="AlphaFoldDB" id="A0A1H9U3V2"/>
<evidence type="ECO:0000256" key="3">
    <source>
        <dbReference type="ARBA" id="ARBA00008725"/>
    </source>
</evidence>
<comment type="subcellular location">
    <subcellularLocation>
        <location evidence="2 10">Cell membrane</location>
        <topology evidence="2 10">Lipid-anchor</topology>
    </subcellularLocation>
</comment>
<feature type="signal peptide" evidence="10">
    <location>
        <begin position="1"/>
        <end position="21"/>
    </location>
</feature>
<dbReference type="Proteomes" id="UP000199318">
    <property type="component" value="Unassembled WGS sequence"/>
</dbReference>
<comment type="subunit">
    <text evidence="4 10">The complex is composed of two ATP-binding proteins (PstB), two transmembrane proteins (PstC and PstA) and a solute-binding protein (PstS).</text>
</comment>
<sequence length="324" mass="35555">MKTSTLLFSFAGLTAVLTACGDSEAGSNEDTANSANENDVSGSVQIDGSGTVYPFMAYAAESFMTEENPNVSVEVSRAGTSAGMDRYVNGETDLSNASRSMTDEEKSQLEENGIESEEFQVALDGMTFVTHPENDWAEEMDDEDLLNAFISGATADGDDVQWSDIDPEWPDEEINFYGPNENHGTYEYFVETLIDEQDLVDGIDLQQDYSTLVELVSDDENALGFFGFGYYINNEDQLGVVEVDFGDGPVEPSLDTIAEDGDYADFTRPVFTNVRVDSVNENPAVKSFSSYIFDIAEEAAIETGFAPLPEEQLQDSKEKIEDME</sequence>
<dbReference type="Pfam" id="PF12849">
    <property type="entry name" value="PBP_like_2"/>
    <property type="match status" value="1"/>
</dbReference>
<dbReference type="GO" id="GO:0005886">
    <property type="term" value="C:plasma membrane"/>
    <property type="evidence" value="ECO:0007669"/>
    <property type="project" value="UniProtKB-SubCell"/>
</dbReference>
<keyword evidence="14" id="KW-1185">Reference proteome</keyword>